<dbReference type="AlphaFoldDB" id="A0A7T8GXT9"/>
<keyword evidence="2" id="KW-1185">Reference proteome</keyword>
<dbReference type="OrthoDB" id="10686075at2759"/>
<reference evidence="2" key="1">
    <citation type="submission" date="2021-01" db="EMBL/GenBank/DDBJ databases">
        <title>Caligus Genome Assembly.</title>
        <authorList>
            <person name="Gallardo-Escarate C."/>
        </authorList>
    </citation>
    <scope>NUCLEOTIDE SEQUENCE [LARGE SCALE GENOMIC DNA]</scope>
</reference>
<dbReference type="Proteomes" id="UP000595437">
    <property type="component" value="Chromosome 9"/>
</dbReference>
<dbReference type="EMBL" id="CP045898">
    <property type="protein sequence ID" value="QQP39784.1"/>
    <property type="molecule type" value="Genomic_DNA"/>
</dbReference>
<gene>
    <name evidence="1" type="ORF">FKW44_013608</name>
</gene>
<evidence type="ECO:0000313" key="1">
    <source>
        <dbReference type="EMBL" id="QQP39784.1"/>
    </source>
</evidence>
<protein>
    <submittedName>
        <fullName evidence="1">Uncharacterized protein</fullName>
    </submittedName>
</protein>
<organism evidence="1 2">
    <name type="scientific">Caligus rogercresseyi</name>
    <name type="common">Sea louse</name>
    <dbReference type="NCBI Taxonomy" id="217165"/>
    <lineage>
        <taxon>Eukaryota</taxon>
        <taxon>Metazoa</taxon>
        <taxon>Ecdysozoa</taxon>
        <taxon>Arthropoda</taxon>
        <taxon>Crustacea</taxon>
        <taxon>Multicrustacea</taxon>
        <taxon>Hexanauplia</taxon>
        <taxon>Copepoda</taxon>
        <taxon>Siphonostomatoida</taxon>
        <taxon>Caligidae</taxon>
        <taxon>Caligus</taxon>
    </lineage>
</organism>
<accession>A0A7T8GXT9</accession>
<proteinExistence type="predicted"/>
<name>A0A7T8GXT9_CALRO</name>
<evidence type="ECO:0000313" key="2">
    <source>
        <dbReference type="Proteomes" id="UP000595437"/>
    </source>
</evidence>
<sequence length="58" mass="6164">MSLGNIEEFKDKLKVTFAHPGPIEDLTTAYTPCATGDAGISQSANAHRTKCGRILSIS</sequence>